<evidence type="ECO:0000313" key="2">
    <source>
        <dbReference type="EMBL" id="ETW58461.1"/>
    </source>
</evidence>
<keyword evidence="1" id="KW-0812">Transmembrane</keyword>
<dbReference type="Proteomes" id="UP000030694">
    <property type="component" value="Unassembled WGS sequence"/>
</dbReference>
<accession>A0A024X0Z3</accession>
<evidence type="ECO:0000313" key="3">
    <source>
        <dbReference type="Proteomes" id="UP000030694"/>
    </source>
</evidence>
<proteinExistence type="predicted"/>
<dbReference type="EMBL" id="KI927620">
    <property type="protein sequence ID" value="ETW58461.1"/>
    <property type="molecule type" value="Genomic_DNA"/>
</dbReference>
<keyword evidence="1" id="KW-1133">Transmembrane helix</keyword>
<keyword evidence="1" id="KW-0472">Membrane</keyword>
<evidence type="ECO:0000256" key="1">
    <source>
        <dbReference type="SAM" id="Phobius"/>
    </source>
</evidence>
<reference evidence="2 3" key="2">
    <citation type="submission" date="2013-02" db="EMBL/GenBank/DDBJ databases">
        <title>The Genome Sequence of Plasmodium falciparum CAMP/Malaysia.</title>
        <authorList>
            <consortium name="The Broad Institute Genome Sequencing Platform"/>
            <consortium name="The Broad Institute Genome Sequencing Center for Infectious Disease"/>
            <person name="Neafsey D."/>
            <person name="Cheeseman I."/>
            <person name="Volkman S."/>
            <person name="Adams J."/>
            <person name="Walker B."/>
            <person name="Young S.K."/>
            <person name="Zeng Q."/>
            <person name="Gargeya S."/>
            <person name="Fitzgerald M."/>
            <person name="Haas B."/>
            <person name="Abouelleil A."/>
            <person name="Alvarado L."/>
            <person name="Arachchi H.M."/>
            <person name="Berlin A.M."/>
            <person name="Chapman S.B."/>
            <person name="Dewar J."/>
            <person name="Goldberg J."/>
            <person name="Griggs A."/>
            <person name="Gujja S."/>
            <person name="Hansen M."/>
            <person name="Howarth C."/>
            <person name="Imamovic A."/>
            <person name="Larimer J."/>
            <person name="McCowan C."/>
            <person name="Murphy C."/>
            <person name="Neiman D."/>
            <person name="Pearson M."/>
            <person name="Priest M."/>
            <person name="Roberts A."/>
            <person name="Saif S."/>
            <person name="Shea T."/>
            <person name="Sisk P."/>
            <person name="Sykes S."/>
            <person name="Wortman J."/>
            <person name="Nusbaum C."/>
            <person name="Birren B."/>
        </authorList>
    </citation>
    <scope>NUCLEOTIDE SEQUENCE [LARGE SCALE GENOMIC DNA]</scope>
    <source>
        <strain evidence="2 3">CAMP/Malaysia</strain>
    </source>
</reference>
<reference evidence="2 3" key="1">
    <citation type="submission" date="2013-02" db="EMBL/GenBank/DDBJ databases">
        <title>The Genome Annotation of Plasmodium falciparum CAMP/Malaysia.</title>
        <authorList>
            <consortium name="The Broad Institute Genome Sequencing Platform"/>
            <consortium name="The Broad Institute Genome Sequencing Center for Infectious Disease"/>
            <person name="Neafsey D."/>
            <person name="Hoffman S."/>
            <person name="Volkman S."/>
            <person name="Rosenthal P."/>
            <person name="Walker B."/>
            <person name="Young S.K."/>
            <person name="Zeng Q."/>
            <person name="Gargeya S."/>
            <person name="Fitzgerald M."/>
            <person name="Haas B."/>
            <person name="Abouelleil A."/>
            <person name="Allen A.W."/>
            <person name="Alvarado L."/>
            <person name="Arachchi H.M."/>
            <person name="Berlin A.M."/>
            <person name="Chapman S.B."/>
            <person name="Gainer-Dewar J."/>
            <person name="Goldberg J."/>
            <person name="Griggs A."/>
            <person name="Gujja S."/>
            <person name="Hansen M."/>
            <person name="Howarth C."/>
            <person name="Imamovic A."/>
            <person name="Ireland A."/>
            <person name="Larimer J."/>
            <person name="McCowan C."/>
            <person name="Murphy C."/>
            <person name="Pearson M."/>
            <person name="Poon T.W."/>
            <person name="Priest M."/>
            <person name="Roberts A."/>
            <person name="Saif S."/>
            <person name="Shea T."/>
            <person name="Sisk P."/>
            <person name="Sykes S."/>
            <person name="Wortman J."/>
            <person name="Nusbaum C."/>
            <person name="Birren B."/>
        </authorList>
    </citation>
    <scope>NUCLEOTIDE SEQUENCE [LARGE SCALE GENOMIC DNA]</scope>
    <source>
        <strain evidence="2 3">CAMP/Malaysia</strain>
    </source>
</reference>
<protein>
    <submittedName>
        <fullName evidence="2">Uncharacterized protein</fullName>
    </submittedName>
</protein>
<dbReference type="AlphaFoldDB" id="A0A024X0Z3"/>
<organism evidence="2 3">
    <name type="scientific">Plasmodium falciparum (isolate Camp / Malaysia)</name>
    <dbReference type="NCBI Taxonomy" id="5835"/>
    <lineage>
        <taxon>Eukaryota</taxon>
        <taxon>Sar</taxon>
        <taxon>Alveolata</taxon>
        <taxon>Apicomplexa</taxon>
        <taxon>Aconoidasida</taxon>
        <taxon>Haemosporida</taxon>
        <taxon>Plasmodiidae</taxon>
        <taxon>Plasmodium</taxon>
        <taxon>Plasmodium (Laverania)</taxon>
    </lineage>
</organism>
<name>A0A024X0Z3_PLAFC</name>
<gene>
    <name evidence="2" type="ORF">PFMC_05561</name>
</gene>
<feature type="transmembrane region" description="Helical" evidence="1">
    <location>
        <begin position="43"/>
        <end position="62"/>
    </location>
</feature>
<sequence length="69" mass="8728">MKYINFYYNIIYKYMKKYTCFFTHNILYIYDDDFSNILLNYNLINFLYCKFMLFSTIIKYIFNICLNNK</sequence>